<dbReference type="Proteomes" id="UP001431217">
    <property type="component" value="Unassembled WGS sequence"/>
</dbReference>
<evidence type="ECO:0000256" key="1">
    <source>
        <dbReference type="ARBA" id="ARBA00022723"/>
    </source>
</evidence>
<evidence type="ECO:0000313" key="5">
    <source>
        <dbReference type="EMBL" id="MCL1633636.1"/>
    </source>
</evidence>
<organism evidence="5 6">
    <name type="scientific">Luteimonas galliterrae</name>
    <dbReference type="NCBI Taxonomy" id="2940486"/>
    <lineage>
        <taxon>Bacteria</taxon>
        <taxon>Pseudomonadati</taxon>
        <taxon>Pseudomonadota</taxon>
        <taxon>Gammaproteobacteria</taxon>
        <taxon>Lysobacterales</taxon>
        <taxon>Lysobacteraceae</taxon>
        <taxon>Luteimonas</taxon>
    </lineage>
</organism>
<dbReference type="EMBL" id="JAMBEP010000001">
    <property type="protein sequence ID" value="MCL1633636.1"/>
    <property type="molecule type" value="Genomic_DNA"/>
</dbReference>
<dbReference type="Gene3D" id="3.40.800.10">
    <property type="entry name" value="Ureohydrolase domain"/>
    <property type="match status" value="1"/>
</dbReference>
<reference evidence="5 6" key="1">
    <citation type="submission" date="2022-05" db="EMBL/GenBank/DDBJ databases">
        <title>Luteimonas sp. SX5, whole genome shotgun sequencing project.</title>
        <authorList>
            <person name="Zhao G."/>
            <person name="Shen L."/>
        </authorList>
    </citation>
    <scope>NUCLEOTIDE SEQUENCE [LARGE SCALE GENOMIC DNA]</scope>
    <source>
        <strain evidence="5 6">SX5</strain>
    </source>
</reference>
<evidence type="ECO:0000313" key="6">
    <source>
        <dbReference type="Proteomes" id="UP001431217"/>
    </source>
</evidence>
<proteinExistence type="inferred from homology"/>
<evidence type="ECO:0000256" key="2">
    <source>
        <dbReference type="ARBA" id="ARBA00022801"/>
    </source>
</evidence>
<keyword evidence="3" id="KW-0464">Manganese</keyword>
<evidence type="ECO:0000256" key="3">
    <source>
        <dbReference type="ARBA" id="ARBA00023211"/>
    </source>
</evidence>
<dbReference type="CDD" id="cd09999">
    <property type="entry name" value="Arginase-like_1"/>
    <property type="match status" value="1"/>
</dbReference>
<keyword evidence="6" id="KW-1185">Reference proteome</keyword>
<comment type="caution">
    <text evidence="5">The sequence shown here is derived from an EMBL/GenBank/DDBJ whole genome shotgun (WGS) entry which is preliminary data.</text>
</comment>
<evidence type="ECO:0000256" key="4">
    <source>
        <dbReference type="PROSITE-ProRule" id="PRU00742"/>
    </source>
</evidence>
<sequence length="301" mass="32613">MSERRYAIIEAPSNLGLRPTGVELLPEALLGHGLATRMQARHATRLRVPAYGSARDEETLTLNAHSIAAWSPKLADAMEEALDRGEFPVVLGGDCSILLGTTLAFKRRGRYGLLFIDGHADFYQPEANPNGEAASMDLAFATGHGPALLTDIENRSPLVRQEDVVAFGFRDAEEQAEYGSQPLPDDLLAYDLEKIRSLGIKAAAWAAVKHLTRLELEGFFIHVDADCLDDEVMPAVEYRLSGGLSTEELTQTLRIALVSGMAMGIEVTVYNPNLDKNGEAGRRLTDTLADALGTGAPAKLR</sequence>
<dbReference type="PANTHER" id="PTHR43782:SF3">
    <property type="entry name" value="ARGINASE"/>
    <property type="match status" value="1"/>
</dbReference>
<protein>
    <submittedName>
        <fullName evidence="5">Arginase family protein</fullName>
    </submittedName>
</protein>
<accession>A0ABT0MFI8</accession>
<dbReference type="Pfam" id="PF00491">
    <property type="entry name" value="Arginase"/>
    <property type="match status" value="1"/>
</dbReference>
<dbReference type="RefSeq" id="WP_249471043.1">
    <property type="nucleotide sequence ID" value="NZ_JAMBEP010000001.1"/>
</dbReference>
<dbReference type="PANTHER" id="PTHR43782">
    <property type="entry name" value="ARGINASE"/>
    <property type="match status" value="1"/>
</dbReference>
<dbReference type="InterPro" id="IPR023696">
    <property type="entry name" value="Ureohydrolase_dom_sf"/>
</dbReference>
<dbReference type="PROSITE" id="PS51409">
    <property type="entry name" value="ARGINASE_2"/>
    <property type="match status" value="1"/>
</dbReference>
<gene>
    <name evidence="5" type="ORF">M2650_03125</name>
</gene>
<dbReference type="SUPFAM" id="SSF52768">
    <property type="entry name" value="Arginase/deacetylase"/>
    <property type="match status" value="1"/>
</dbReference>
<name>A0ABT0MFI8_9GAMM</name>
<keyword evidence="1" id="KW-0479">Metal-binding</keyword>
<keyword evidence="2" id="KW-0378">Hydrolase</keyword>
<comment type="similarity">
    <text evidence="4">Belongs to the arginase family.</text>
</comment>
<dbReference type="InterPro" id="IPR006035">
    <property type="entry name" value="Ureohydrolase"/>
</dbReference>